<evidence type="ECO:0000256" key="2">
    <source>
        <dbReference type="SAM" id="SignalP"/>
    </source>
</evidence>
<gene>
    <name evidence="3" type="ORF">D8I35_08915</name>
</gene>
<keyword evidence="2" id="KW-0732">Signal</keyword>
<organism evidence="3 4">
    <name type="scientific">Corticibacter populi</name>
    <dbReference type="NCBI Taxonomy" id="1550736"/>
    <lineage>
        <taxon>Bacteria</taxon>
        <taxon>Pseudomonadati</taxon>
        <taxon>Pseudomonadota</taxon>
        <taxon>Betaproteobacteria</taxon>
        <taxon>Burkholderiales</taxon>
        <taxon>Comamonadaceae</taxon>
        <taxon>Corticibacter</taxon>
    </lineage>
</organism>
<accession>A0A3M6QV81</accession>
<sequence>MNTGKKLLLGALCGIALLQAPALAGDYPVKPVRIIVPFGPGGANDMVARVLSEPLSADLGQAVIVENRPGASTIIGANVVARAEPDGYTLLLSGSSTYTVLPALSRSLPYDTLRDFDLLGVVADLPMVLVTNAAGPIQSAPQVLERARSEPGKLTYATYGTGSVTHLMGEIFSMVADVELSPVPYRGSAQAVLGVMGSEVDIAPDTLAATLPRIQSGHLRALASFGPRRVAQLPDVPTMAELGLPDATFSGWIAIALPKGTPPEVRQRLSRALEKAMASDPVRQALDKAAMLPVFLPEAPFKTRVEQEIGTFKKVAAQANIVLE</sequence>
<evidence type="ECO:0000256" key="1">
    <source>
        <dbReference type="ARBA" id="ARBA00006987"/>
    </source>
</evidence>
<dbReference type="CDD" id="cd07012">
    <property type="entry name" value="PBP2_Bug_TTT"/>
    <property type="match status" value="1"/>
</dbReference>
<feature type="chain" id="PRO_5018269866" evidence="2">
    <location>
        <begin position="25"/>
        <end position="324"/>
    </location>
</feature>
<dbReference type="Proteomes" id="UP000278006">
    <property type="component" value="Unassembled WGS sequence"/>
</dbReference>
<evidence type="ECO:0000313" key="3">
    <source>
        <dbReference type="EMBL" id="RMX06918.1"/>
    </source>
</evidence>
<dbReference type="SUPFAM" id="SSF53850">
    <property type="entry name" value="Periplasmic binding protein-like II"/>
    <property type="match status" value="1"/>
</dbReference>
<dbReference type="PANTHER" id="PTHR42928:SF5">
    <property type="entry name" value="BLR1237 PROTEIN"/>
    <property type="match status" value="1"/>
</dbReference>
<dbReference type="PANTHER" id="PTHR42928">
    <property type="entry name" value="TRICARBOXYLATE-BINDING PROTEIN"/>
    <property type="match status" value="1"/>
</dbReference>
<comment type="caution">
    <text evidence="3">The sequence shown here is derived from an EMBL/GenBank/DDBJ whole genome shotgun (WGS) entry which is preliminary data.</text>
</comment>
<dbReference type="EMBL" id="RDQO01000002">
    <property type="protein sequence ID" value="RMX06918.1"/>
    <property type="molecule type" value="Genomic_DNA"/>
</dbReference>
<dbReference type="InterPro" id="IPR042100">
    <property type="entry name" value="Bug_dom1"/>
</dbReference>
<dbReference type="InterPro" id="IPR005064">
    <property type="entry name" value="BUG"/>
</dbReference>
<keyword evidence="4" id="KW-1185">Reference proteome</keyword>
<dbReference type="AlphaFoldDB" id="A0A3M6QV81"/>
<evidence type="ECO:0000313" key="4">
    <source>
        <dbReference type="Proteomes" id="UP000278006"/>
    </source>
</evidence>
<dbReference type="RefSeq" id="WP_122228973.1">
    <property type="nucleotide sequence ID" value="NZ_RDQO01000002.1"/>
</dbReference>
<reference evidence="3 4" key="1">
    <citation type="submission" date="2018-10" db="EMBL/GenBank/DDBJ databases">
        <title>Draft genome of Cortibacter populi DSM10536.</title>
        <authorList>
            <person name="Bernier A.-M."/>
            <person name="Bernard K."/>
        </authorList>
    </citation>
    <scope>NUCLEOTIDE SEQUENCE [LARGE SCALE GENOMIC DNA]</scope>
    <source>
        <strain evidence="3 4">DSM 105136</strain>
    </source>
</reference>
<protein>
    <submittedName>
        <fullName evidence="3">Tripartite tricarboxylate transporter substrate binding protein</fullName>
    </submittedName>
</protein>
<dbReference type="OrthoDB" id="8678477at2"/>
<dbReference type="Pfam" id="PF03401">
    <property type="entry name" value="TctC"/>
    <property type="match status" value="1"/>
</dbReference>
<dbReference type="Gene3D" id="3.40.190.150">
    <property type="entry name" value="Bordetella uptake gene, domain 1"/>
    <property type="match status" value="1"/>
</dbReference>
<name>A0A3M6QV81_9BURK</name>
<comment type="similarity">
    <text evidence="1">Belongs to the UPF0065 (bug) family.</text>
</comment>
<dbReference type="Gene3D" id="3.40.190.10">
    <property type="entry name" value="Periplasmic binding protein-like II"/>
    <property type="match status" value="1"/>
</dbReference>
<proteinExistence type="inferred from homology"/>
<feature type="signal peptide" evidence="2">
    <location>
        <begin position="1"/>
        <end position="24"/>
    </location>
</feature>
<dbReference type="PIRSF" id="PIRSF017082">
    <property type="entry name" value="YflP"/>
    <property type="match status" value="1"/>
</dbReference>